<evidence type="ECO:0000313" key="6">
    <source>
        <dbReference type="EMBL" id="GGF28584.1"/>
    </source>
</evidence>
<protein>
    <recommendedName>
        <fullName evidence="2">superoxide dismutase</fullName>
        <ecNumber evidence="2">1.15.1.1</ecNumber>
    </recommendedName>
</protein>
<dbReference type="EC" id="1.15.1.1" evidence="2"/>
<keyword evidence="7" id="KW-1185">Reference proteome</keyword>
<dbReference type="Pfam" id="PF00081">
    <property type="entry name" value="Sod_Fe_N"/>
    <property type="match status" value="1"/>
</dbReference>
<feature type="domain" description="Manganese/iron superoxide dismutase N-terminal" evidence="5">
    <location>
        <begin position="31"/>
        <end position="79"/>
    </location>
</feature>
<evidence type="ECO:0000256" key="3">
    <source>
        <dbReference type="ARBA" id="ARBA00022723"/>
    </source>
</evidence>
<evidence type="ECO:0000256" key="1">
    <source>
        <dbReference type="ARBA" id="ARBA00008714"/>
    </source>
</evidence>
<comment type="similarity">
    <text evidence="1">Belongs to the iron/manganese superoxide dismutase family.</text>
</comment>
<name>A0ABQ1UYT9_9FLAO</name>
<dbReference type="RefSeq" id="WP_229684408.1">
    <property type="nucleotide sequence ID" value="NZ_BMKP01000013.1"/>
</dbReference>
<gene>
    <name evidence="6" type="ORF">GCM10011518_42420</name>
</gene>
<proteinExistence type="inferred from homology"/>
<comment type="caution">
    <text evidence="6">The sequence shown here is derived from an EMBL/GenBank/DDBJ whole genome shotgun (WGS) entry which is preliminary data.</text>
</comment>
<evidence type="ECO:0000259" key="5">
    <source>
        <dbReference type="Pfam" id="PF00081"/>
    </source>
</evidence>
<evidence type="ECO:0000256" key="4">
    <source>
        <dbReference type="ARBA" id="ARBA00023002"/>
    </source>
</evidence>
<organism evidence="6 7">
    <name type="scientific">Flavobacterium limi</name>
    <dbReference type="NCBI Taxonomy" id="2045105"/>
    <lineage>
        <taxon>Bacteria</taxon>
        <taxon>Pseudomonadati</taxon>
        <taxon>Bacteroidota</taxon>
        <taxon>Flavobacteriia</taxon>
        <taxon>Flavobacteriales</taxon>
        <taxon>Flavobacteriaceae</taxon>
        <taxon>Flavobacterium</taxon>
    </lineage>
</organism>
<evidence type="ECO:0000256" key="2">
    <source>
        <dbReference type="ARBA" id="ARBA00012682"/>
    </source>
</evidence>
<dbReference type="Proteomes" id="UP000655016">
    <property type="component" value="Unassembled WGS sequence"/>
</dbReference>
<sequence>MVLPTANAFSNNLAHNNIDKLADADGNYIQQTLPYNENFLEPYMDSEMLHLHYTFQHGGAVKGANKDLQMIRKALEQNNLETVDFWTKNYPTTFLPIYCILFFVPTLPTKAICQAAVF</sequence>
<evidence type="ECO:0000313" key="7">
    <source>
        <dbReference type="Proteomes" id="UP000655016"/>
    </source>
</evidence>
<dbReference type="SUPFAM" id="SSF46609">
    <property type="entry name" value="Fe,Mn superoxide dismutase (SOD), N-terminal domain"/>
    <property type="match status" value="1"/>
</dbReference>
<dbReference type="InterPro" id="IPR019831">
    <property type="entry name" value="Mn/Fe_SOD_N"/>
</dbReference>
<dbReference type="EMBL" id="BMKP01000013">
    <property type="protein sequence ID" value="GGF28584.1"/>
    <property type="molecule type" value="Genomic_DNA"/>
</dbReference>
<keyword evidence="3" id="KW-0479">Metal-binding</keyword>
<keyword evidence="4" id="KW-0560">Oxidoreductase</keyword>
<accession>A0ABQ1UYT9</accession>
<dbReference type="InterPro" id="IPR036324">
    <property type="entry name" value="Mn/Fe_SOD_N_sf"/>
</dbReference>
<reference evidence="7" key="1">
    <citation type="journal article" date="2019" name="Int. J. Syst. Evol. Microbiol.">
        <title>The Global Catalogue of Microorganisms (GCM) 10K type strain sequencing project: providing services to taxonomists for standard genome sequencing and annotation.</title>
        <authorList>
            <consortium name="The Broad Institute Genomics Platform"/>
            <consortium name="The Broad Institute Genome Sequencing Center for Infectious Disease"/>
            <person name="Wu L."/>
            <person name="Ma J."/>
        </authorList>
    </citation>
    <scope>NUCLEOTIDE SEQUENCE [LARGE SCALE GENOMIC DNA]</scope>
    <source>
        <strain evidence="7">CGMCC 1.16060</strain>
    </source>
</reference>